<feature type="region of interest" description="Disordered" evidence="3">
    <location>
        <begin position="533"/>
        <end position="595"/>
    </location>
</feature>
<evidence type="ECO:0000256" key="3">
    <source>
        <dbReference type="SAM" id="MobiDB-lite"/>
    </source>
</evidence>
<dbReference type="GO" id="GO:0008017">
    <property type="term" value="F:microtubule binding"/>
    <property type="evidence" value="ECO:0007669"/>
    <property type="project" value="TreeGrafter"/>
</dbReference>
<dbReference type="Pfam" id="PF01031">
    <property type="entry name" value="Dynamin_M"/>
    <property type="match status" value="1"/>
</dbReference>
<dbReference type="SMART" id="SM00053">
    <property type="entry name" value="DYNc"/>
    <property type="match status" value="1"/>
</dbReference>
<reference evidence="5" key="1">
    <citation type="submission" date="2021-07" db="EMBL/GenBank/DDBJ databases">
        <title>Genome Resource of American Ginseng Black Spot Pathogen Alternaria panax.</title>
        <authorList>
            <person name="Qiu C."/>
            <person name="Wang W."/>
            <person name="Liu Z."/>
        </authorList>
    </citation>
    <scope>NUCLEOTIDE SEQUENCE</scope>
    <source>
        <strain evidence="5">BNCC115425</strain>
    </source>
</reference>
<dbReference type="Proteomes" id="UP001199106">
    <property type="component" value="Unassembled WGS sequence"/>
</dbReference>
<dbReference type="EMBL" id="JAANER010000007">
    <property type="protein sequence ID" value="KAG9187167.1"/>
    <property type="molecule type" value="Genomic_DNA"/>
</dbReference>
<dbReference type="Gene3D" id="1.20.120.1240">
    <property type="entry name" value="Dynamin, middle domain"/>
    <property type="match status" value="1"/>
</dbReference>
<evidence type="ECO:0000313" key="6">
    <source>
        <dbReference type="Proteomes" id="UP001199106"/>
    </source>
</evidence>
<feature type="compositionally biased region" description="Low complexity" evidence="3">
    <location>
        <begin position="881"/>
        <end position="896"/>
    </location>
</feature>
<keyword evidence="6" id="KW-1185">Reference proteome</keyword>
<name>A0AAD4I6F4_9PLEO</name>
<dbReference type="PANTHER" id="PTHR11566:SF131">
    <property type="entry name" value="GTPASE, PUTATIVE (AFU_ORTHOLOGUE AFUA_6G07630)-RELATED"/>
    <property type="match status" value="1"/>
</dbReference>
<dbReference type="AlphaFoldDB" id="A0AAD4I6F4"/>
<dbReference type="PROSITE" id="PS51388">
    <property type="entry name" value="GED"/>
    <property type="match status" value="1"/>
</dbReference>
<feature type="region of interest" description="Disordered" evidence="3">
    <location>
        <begin position="1"/>
        <end position="44"/>
    </location>
</feature>
<dbReference type="GO" id="GO:0031623">
    <property type="term" value="P:receptor internalization"/>
    <property type="evidence" value="ECO:0007669"/>
    <property type="project" value="TreeGrafter"/>
</dbReference>
<dbReference type="InterPro" id="IPR027417">
    <property type="entry name" value="P-loop_NTPase"/>
</dbReference>
<sequence>MAGANRSRTRNDVVKQPVSPSDDSTMADVPVEGNAYTPSQKPKRLSVLKDVSRLSEGLEPLHLVGQDDPPETSNAPVSGEINPLGIHVKEAIATISRLEGLGLQVLKIPLPKCIVLGEQSTGKSSVIEAISGIKTPRSTDTCTRCPLFIKLEPSENIRAGWGATVSLRRGFGYDGKKGKGHERRFPGWIQLPQPGLVHFASTEDPQQLEEIIARAQKAIINPMMDYQEFLRAPFGALGQYHSCEFSPNIVVIAITHPDLPALSFYDLPGIIGQAESEESEFLVEFVRDLVMDYVRDPEALVLVTCSLENDIANSTAGGIARKLNATDRCIGVLTKPDRLPAGSRYEKLKAVFDQERFALGHGYFVVKNLGQDEIDQGLTHQQARLQEQGFFSQGEPWATEFKDYGDRFGTLNLQRFLSRKLAEQITKKLPVIDQEINTRLEQVLVDLEQYPQPPTHNAPRMIADVVLNFSQHVRRELEAEFPCKTWRNSWKALQRSFFEALVSMKPTMSTSGTRDTTIYTEVLAVQPGSSASKAIAIDDDDEDYEDYEDDNTSMVSNPETPTKKRKIDGTPGPSPVKIPSCRSVSKPSEAKQGLQNPEYSDLRKKFFLDQVTHHLAENSQSKVPGQIEPRVVDNLMLETLEGWERPLNDFFDMLEVQIADQVKFLFHKHFSKYEGSTFYRTACKIVEEMVSLNFTQERTTMAEESLNDEKEGPYIFHDDIFEREKEAVLDNYRQARFNARFRRYKYDREKRTGKPMSITDEERLKKDARVMEVLNHEPYVVELGVVAQVTTYYMLAARRFHDAVCMRIESKFFKQLRTQLRDELEIGLGLNDDSEGYNNAVRLLAESTQRYNQRKELVGQRDSLLQGQKILRDLQQKKYGGDNTSSSSASNVGSGTHYSSASFGGMTTPLSGEVADADMTGLPHR</sequence>
<dbReference type="InterPro" id="IPR000375">
    <property type="entry name" value="Dynamin_stalk"/>
</dbReference>
<dbReference type="GO" id="GO:0005886">
    <property type="term" value="C:plasma membrane"/>
    <property type="evidence" value="ECO:0007669"/>
    <property type="project" value="TreeGrafter"/>
</dbReference>
<dbReference type="GO" id="GO:0005525">
    <property type="term" value="F:GTP binding"/>
    <property type="evidence" value="ECO:0007669"/>
    <property type="project" value="InterPro"/>
</dbReference>
<dbReference type="Pfam" id="PF00350">
    <property type="entry name" value="Dynamin_N"/>
    <property type="match status" value="1"/>
</dbReference>
<dbReference type="InterPro" id="IPR022812">
    <property type="entry name" value="Dynamin"/>
</dbReference>
<gene>
    <name evidence="5" type="ORF">G6011_05038</name>
</gene>
<accession>A0AAD4I6F4</accession>
<dbReference type="GO" id="GO:0005737">
    <property type="term" value="C:cytoplasm"/>
    <property type="evidence" value="ECO:0007669"/>
    <property type="project" value="TreeGrafter"/>
</dbReference>
<organism evidence="5 6">
    <name type="scientific">Alternaria panax</name>
    <dbReference type="NCBI Taxonomy" id="48097"/>
    <lineage>
        <taxon>Eukaryota</taxon>
        <taxon>Fungi</taxon>
        <taxon>Dikarya</taxon>
        <taxon>Ascomycota</taxon>
        <taxon>Pezizomycotina</taxon>
        <taxon>Dothideomycetes</taxon>
        <taxon>Pleosporomycetidae</taxon>
        <taxon>Pleosporales</taxon>
        <taxon>Pleosporineae</taxon>
        <taxon>Pleosporaceae</taxon>
        <taxon>Alternaria</taxon>
        <taxon>Alternaria sect. Panax</taxon>
    </lineage>
</organism>
<dbReference type="InterPro" id="IPR001401">
    <property type="entry name" value="Dynamin_GTPase"/>
</dbReference>
<proteinExistence type="predicted"/>
<keyword evidence="2" id="KW-0342">GTP-binding</keyword>
<dbReference type="GO" id="GO:0005874">
    <property type="term" value="C:microtubule"/>
    <property type="evidence" value="ECO:0007669"/>
    <property type="project" value="TreeGrafter"/>
</dbReference>
<evidence type="ECO:0000313" key="5">
    <source>
        <dbReference type="EMBL" id="KAG9187167.1"/>
    </source>
</evidence>
<dbReference type="GO" id="GO:0003924">
    <property type="term" value="F:GTPase activity"/>
    <property type="evidence" value="ECO:0007669"/>
    <property type="project" value="InterPro"/>
</dbReference>
<dbReference type="InterPro" id="IPR045063">
    <property type="entry name" value="Dynamin_N"/>
</dbReference>
<keyword evidence="1" id="KW-0547">Nucleotide-binding</keyword>
<comment type="caution">
    <text evidence="5">The sequence shown here is derived from an EMBL/GenBank/DDBJ whole genome shotgun (WGS) entry which is preliminary data.</text>
</comment>
<dbReference type="CDD" id="cd08771">
    <property type="entry name" value="DLP_1"/>
    <property type="match status" value="1"/>
</dbReference>
<dbReference type="SUPFAM" id="SSF52540">
    <property type="entry name" value="P-loop containing nucleoside triphosphate hydrolases"/>
    <property type="match status" value="1"/>
</dbReference>
<dbReference type="Gene3D" id="3.40.50.300">
    <property type="entry name" value="P-loop containing nucleotide triphosphate hydrolases"/>
    <property type="match status" value="1"/>
</dbReference>
<feature type="domain" description="GED" evidence="4">
    <location>
        <begin position="782"/>
        <end position="879"/>
    </location>
</feature>
<dbReference type="PRINTS" id="PR00195">
    <property type="entry name" value="DYNAMIN"/>
</dbReference>
<evidence type="ECO:0000259" key="4">
    <source>
        <dbReference type="PROSITE" id="PS51388"/>
    </source>
</evidence>
<protein>
    <recommendedName>
        <fullName evidence="4">GED domain-containing protein</fullName>
    </recommendedName>
</protein>
<feature type="region of interest" description="Disordered" evidence="3">
    <location>
        <begin position="877"/>
        <end position="898"/>
    </location>
</feature>
<feature type="compositionally biased region" description="Acidic residues" evidence="3">
    <location>
        <begin position="537"/>
        <end position="551"/>
    </location>
</feature>
<dbReference type="InterPro" id="IPR020850">
    <property type="entry name" value="GED_dom"/>
</dbReference>
<evidence type="ECO:0000256" key="2">
    <source>
        <dbReference type="ARBA" id="ARBA00023134"/>
    </source>
</evidence>
<evidence type="ECO:0000256" key="1">
    <source>
        <dbReference type="ARBA" id="ARBA00022741"/>
    </source>
</evidence>
<dbReference type="PANTHER" id="PTHR11566">
    <property type="entry name" value="DYNAMIN"/>
    <property type="match status" value="1"/>
</dbReference>